<feature type="transmembrane region" description="Helical" evidence="2">
    <location>
        <begin position="104"/>
        <end position="127"/>
    </location>
</feature>
<evidence type="ECO:0000313" key="4">
    <source>
        <dbReference type="EMBL" id="MBD7981091.1"/>
    </source>
</evidence>
<feature type="transmembrane region" description="Helical" evidence="2">
    <location>
        <begin position="209"/>
        <end position="234"/>
    </location>
</feature>
<dbReference type="SUPFAM" id="SSF51695">
    <property type="entry name" value="PLC-like phosphodiesterases"/>
    <property type="match status" value="1"/>
</dbReference>
<protein>
    <submittedName>
        <fullName evidence="4">Glycerophosphodiester phosphodiesterase</fullName>
    </submittedName>
</protein>
<dbReference type="Pfam" id="PF03009">
    <property type="entry name" value="GDPD"/>
    <property type="match status" value="1"/>
</dbReference>
<keyword evidence="5" id="KW-1185">Reference proteome</keyword>
<dbReference type="PANTHER" id="PTHR46211">
    <property type="entry name" value="GLYCEROPHOSPHORYL DIESTER PHOSPHODIESTERASE"/>
    <property type="match status" value="1"/>
</dbReference>
<dbReference type="PROSITE" id="PS51704">
    <property type="entry name" value="GP_PDE"/>
    <property type="match status" value="1"/>
</dbReference>
<dbReference type="RefSeq" id="WP_191803416.1">
    <property type="nucleotide sequence ID" value="NZ_JACSQF010000009.1"/>
</dbReference>
<dbReference type="Proteomes" id="UP000655570">
    <property type="component" value="Unassembled WGS sequence"/>
</dbReference>
<evidence type="ECO:0000256" key="2">
    <source>
        <dbReference type="SAM" id="Phobius"/>
    </source>
</evidence>
<reference evidence="4 5" key="1">
    <citation type="submission" date="2020-08" db="EMBL/GenBank/DDBJ databases">
        <title>A Genomic Blueprint of the Chicken Gut Microbiome.</title>
        <authorList>
            <person name="Gilroy R."/>
            <person name="Ravi A."/>
            <person name="Getino M."/>
            <person name="Pursley I."/>
            <person name="Horton D.L."/>
            <person name="Alikhan N.-F."/>
            <person name="Baker D."/>
            <person name="Gharbi K."/>
            <person name="Hall N."/>
            <person name="Watson M."/>
            <person name="Adriaenssens E.M."/>
            <person name="Foster-Nyarko E."/>
            <person name="Jarju S."/>
            <person name="Secka A."/>
            <person name="Antonio M."/>
            <person name="Oren A."/>
            <person name="Chaudhuri R."/>
            <person name="La Ragione R.M."/>
            <person name="Hildebrand F."/>
            <person name="Pallen M.J."/>
        </authorList>
    </citation>
    <scope>NUCLEOTIDE SEQUENCE [LARGE SCALE GENOMIC DNA]</scope>
    <source>
        <strain evidence="4 5">Sa2CUA9</strain>
    </source>
</reference>
<feature type="transmembrane region" description="Helical" evidence="2">
    <location>
        <begin position="254"/>
        <end position="282"/>
    </location>
</feature>
<dbReference type="InterPro" id="IPR017946">
    <property type="entry name" value="PLC-like_Pdiesterase_TIM-brl"/>
</dbReference>
<evidence type="ECO:0000313" key="5">
    <source>
        <dbReference type="Proteomes" id="UP000655570"/>
    </source>
</evidence>
<feature type="region of interest" description="Disordered" evidence="1">
    <location>
        <begin position="336"/>
        <end position="369"/>
    </location>
</feature>
<dbReference type="EMBL" id="JACSQF010000009">
    <property type="protein sequence ID" value="MBD7981091.1"/>
    <property type="molecule type" value="Genomic_DNA"/>
</dbReference>
<keyword evidence="2" id="KW-1133">Transmembrane helix</keyword>
<feature type="transmembrane region" description="Helical" evidence="2">
    <location>
        <begin position="61"/>
        <end position="84"/>
    </location>
</feature>
<keyword evidence="2" id="KW-0812">Transmembrane</keyword>
<feature type="compositionally biased region" description="Basic and acidic residues" evidence="1">
    <location>
        <begin position="23"/>
        <end position="42"/>
    </location>
</feature>
<dbReference type="Pfam" id="PF10110">
    <property type="entry name" value="GPDPase_memb"/>
    <property type="match status" value="1"/>
</dbReference>
<dbReference type="PANTHER" id="PTHR46211:SF8">
    <property type="entry name" value="PHOSPHODIESTERASE"/>
    <property type="match status" value="1"/>
</dbReference>
<sequence>MPPAARPTATRPTPARAGAPRPGADDRPDADGTRRPRRDRPQRPALLGPAARTVRAHLPTYLRAVLLLQGTAVLVAVPLMVWLFDLALAAAGAGALTHLNVLRVLSSPVAVILLLVVALVASVVVLFQQGAFLAIGARLRAGEPVSVRAVGADLARTSRKLLGPQLLLFVGYFFVLVPVGNFGTAAFLVRGIAIPEFVVGELLKFDGGVYVYVAFLAGVLYLNLRLVLTLAFLLTSDASVSGSMAASWRATRGLWPRLLGTFAVVALGVVVVAAGIVTLALVPTRVADLAAPGAAPVVAGVTLTLVQVVGFVLVGFVAALLAQVVVAVAGERRESLPDGAAPDGSASSPGQVAGSAELPVSGDADLRDGEEGPIEEAAVGSAIGVVTAAVGSSRTAGSSGRVSPVLGSGWASRPRGVRAAVGLAAVLVLVAVTAANTHAMTTLAREEPGAVIAHRGDPGGGVENSIASLESAAALGADYVELDVLQAADGGLVVFHDLTLRRLAGSDRAVHTMTLDELTSTTIRQGGFEATIPSLEEFVERAQELDVPLLVELKAHGHETPTFVADVVALLRAHGVADQYLVQSIYPEQADEVHALGPEIAVGYVVPFLRGQLGVLPVDFVAIEQSSDSSRVRAEARAAGIDVYVWTVNDPAAMRSQFRGGVDGIITSSPRRAVAERTAVRDDLALSARLEDKLRDALAW</sequence>
<feature type="compositionally biased region" description="Low complexity" evidence="1">
    <location>
        <begin position="1"/>
        <end position="22"/>
    </location>
</feature>
<keyword evidence="2" id="KW-0472">Membrane</keyword>
<dbReference type="InterPro" id="IPR018476">
    <property type="entry name" value="GlyceroP-diester-Pdiesterase_M"/>
</dbReference>
<evidence type="ECO:0000256" key="1">
    <source>
        <dbReference type="SAM" id="MobiDB-lite"/>
    </source>
</evidence>
<feature type="transmembrane region" description="Helical" evidence="2">
    <location>
        <begin position="416"/>
        <end position="435"/>
    </location>
</feature>
<feature type="region of interest" description="Disordered" evidence="1">
    <location>
        <begin position="1"/>
        <end position="46"/>
    </location>
</feature>
<evidence type="ECO:0000259" key="3">
    <source>
        <dbReference type="PROSITE" id="PS51704"/>
    </source>
</evidence>
<dbReference type="InterPro" id="IPR030395">
    <property type="entry name" value="GP_PDE_dom"/>
</dbReference>
<feature type="domain" description="GP-PDE" evidence="3">
    <location>
        <begin position="449"/>
        <end position="677"/>
    </location>
</feature>
<gene>
    <name evidence="4" type="ORF">H9641_10260</name>
</gene>
<feature type="transmembrane region" description="Helical" evidence="2">
    <location>
        <begin position="302"/>
        <end position="329"/>
    </location>
</feature>
<comment type="caution">
    <text evidence="4">The sequence shown here is derived from an EMBL/GenBank/DDBJ whole genome shotgun (WGS) entry which is preliminary data.</text>
</comment>
<name>A0ABR8TZ63_9CELL</name>
<dbReference type="CDD" id="cd08579">
    <property type="entry name" value="GDPD_memb_like"/>
    <property type="match status" value="1"/>
</dbReference>
<feature type="transmembrane region" description="Helical" evidence="2">
    <location>
        <begin position="166"/>
        <end position="189"/>
    </location>
</feature>
<dbReference type="Gene3D" id="3.20.20.190">
    <property type="entry name" value="Phosphatidylinositol (PI) phosphodiesterase"/>
    <property type="match status" value="1"/>
</dbReference>
<accession>A0ABR8TZ63</accession>
<proteinExistence type="predicted"/>
<organism evidence="4 5">
    <name type="scientific">Oerskovia merdavium</name>
    <dbReference type="NCBI Taxonomy" id="2762227"/>
    <lineage>
        <taxon>Bacteria</taxon>
        <taxon>Bacillati</taxon>
        <taxon>Actinomycetota</taxon>
        <taxon>Actinomycetes</taxon>
        <taxon>Micrococcales</taxon>
        <taxon>Cellulomonadaceae</taxon>
        <taxon>Oerskovia</taxon>
    </lineage>
</organism>